<dbReference type="STRING" id="629741.GCWU000324_01184"/>
<gene>
    <name evidence="2" type="ORF">GCWU000324_01184</name>
</gene>
<proteinExistence type="predicted"/>
<feature type="region of interest" description="Disordered" evidence="1">
    <location>
        <begin position="1"/>
        <end position="44"/>
    </location>
</feature>
<feature type="compositionally biased region" description="Basic residues" evidence="1">
    <location>
        <begin position="35"/>
        <end position="44"/>
    </location>
</feature>
<reference evidence="2" key="1">
    <citation type="submission" date="2009-04" db="EMBL/GenBank/DDBJ databases">
        <authorList>
            <person name="Weinstock G."/>
            <person name="Sodergren E."/>
            <person name="Clifton S."/>
            <person name="Fulton L."/>
            <person name="Fulton B."/>
            <person name="Courtney L."/>
            <person name="Fronick C."/>
            <person name="Harrison M."/>
            <person name="Strong C."/>
            <person name="Farmer C."/>
            <person name="Delahaunty K."/>
            <person name="Markovic C."/>
            <person name="Hall O."/>
            <person name="Minx P."/>
            <person name="Tomlinson C."/>
            <person name="Mitreva M."/>
            <person name="Nelson J."/>
            <person name="Hou S."/>
            <person name="Wollam A."/>
            <person name="Pepin K.H."/>
            <person name="Johnson M."/>
            <person name="Bhonagiri V."/>
            <person name="Nash W.E."/>
            <person name="Warren W."/>
            <person name="Chinwalla A."/>
            <person name="Mardis E.R."/>
            <person name="Wilson R.K."/>
        </authorList>
    </citation>
    <scope>NUCLEOTIDE SEQUENCE [LARGE SCALE GENOMIC DNA]</scope>
    <source>
        <strain evidence="2">ATCC 51147</strain>
    </source>
</reference>
<dbReference type="Proteomes" id="UP000003009">
    <property type="component" value="Unassembled WGS sequence"/>
</dbReference>
<sequence length="44" mass="5108">MHPRSGSLKTEGFNEIKTNEAKTPPFGKHPVSRYNPHRMVRRAF</sequence>
<comment type="caution">
    <text evidence="2">The sequence shown here is derived from an EMBL/GenBank/DDBJ whole genome shotgun (WGS) entry which is preliminary data.</text>
</comment>
<dbReference type="AlphaFoldDB" id="C4GGB6"/>
<protein>
    <submittedName>
        <fullName evidence="2">Uncharacterized protein</fullName>
    </submittedName>
</protein>
<accession>C4GGB6</accession>
<dbReference type="EMBL" id="ACJW02000002">
    <property type="protein sequence ID" value="EEP69271.1"/>
    <property type="molecule type" value="Genomic_DNA"/>
</dbReference>
<dbReference type="RefSeq" id="WP_003795261.1">
    <property type="nucleotide sequence ID" value="NZ_GG665871.1"/>
</dbReference>
<keyword evidence="3" id="KW-1185">Reference proteome</keyword>
<name>C4GGB6_9NEIS</name>
<dbReference type="GeneID" id="84907975"/>
<evidence type="ECO:0000256" key="1">
    <source>
        <dbReference type="SAM" id="MobiDB-lite"/>
    </source>
</evidence>
<evidence type="ECO:0000313" key="3">
    <source>
        <dbReference type="Proteomes" id="UP000003009"/>
    </source>
</evidence>
<dbReference type="HOGENOM" id="CLU_3217403_0_0_4"/>
<organism evidence="2 3">
    <name type="scientific">Kingella oralis ATCC 51147</name>
    <dbReference type="NCBI Taxonomy" id="629741"/>
    <lineage>
        <taxon>Bacteria</taxon>
        <taxon>Pseudomonadati</taxon>
        <taxon>Pseudomonadota</taxon>
        <taxon>Betaproteobacteria</taxon>
        <taxon>Neisseriales</taxon>
        <taxon>Neisseriaceae</taxon>
        <taxon>Kingella</taxon>
    </lineage>
</organism>
<evidence type="ECO:0000313" key="2">
    <source>
        <dbReference type="EMBL" id="EEP69271.1"/>
    </source>
</evidence>